<evidence type="ECO:0008006" key="6">
    <source>
        <dbReference type="Google" id="ProtNLM"/>
    </source>
</evidence>
<dbReference type="Gene3D" id="3.40.30.10">
    <property type="entry name" value="Glutaredoxin"/>
    <property type="match status" value="1"/>
</dbReference>
<dbReference type="Pfam" id="PF02798">
    <property type="entry name" value="GST_N"/>
    <property type="match status" value="1"/>
</dbReference>
<dbReference type="SFLD" id="SFLDS00019">
    <property type="entry name" value="Glutathione_Transferase_(cytos"/>
    <property type="match status" value="1"/>
</dbReference>
<dbReference type="CDD" id="cd03046">
    <property type="entry name" value="GST_N_GTT1_like"/>
    <property type="match status" value="1"/>
</dbReference>
<dbReference type="PROSITE" id="PS50404">
    <property type="entry name" value="GST_NTER"/>
    <property type="match status" value="1"/>
</dbReference>
<dbReference type="PANTHER" id="PTHR44051">
    <property type="entry name" value="GLUTATHIONE S-TRANSFERASE-RELATED"/>
    <property type="match status" value="1"/>
</dbReference>
<evidence type="ECO:0000256" key="1">
    <source>
        <dbReference type="ARBA" id="ARBA00007409"/>
    </source>
</evidence>
<comment type="similarity">
    <text evidence="1">Belongs to the GST superfamily.</text>
</comment>
<protein>
    <recommendedName>
        <fullName evidence="6">Glutathione S-transferase</fullName>
    </recommendedName>
</protein>
<dbReference type="InterPro" id="IPR010987">
    <property type="entry name" value="Glutathione-S-Trfase_C-like"/>
</dbReference>
<comment type="caution">
    <text evidence="4">The sequence shown here is derived from an EMBL/GenBank/DDBJ whole genome shotgun (WGS) entry which is preliminary data.</text>
</comment>
<reference evidence="4" key="1">
    <citation type="journal article" date="2020" name="bioRxiv">
        <title>Comparative genomics of Chlamydomonas.</title>
        <authorList>
            <person name="Craig R.J."/>
            <person name="Hasan A.R."/>
            <person name="Ness R.W."/>
            <person name="Keightley P.D."/>
        </authorList>
    </citation>
    <scope>NUCLEOTIDE SEQUENCE</scope>
    <source>
        <strain evidence="4">CCAP 11/173</strain>
    </source>
</reference>
<evidence type="ECO:0000259" key="3">
    <source>
        <dbReference type="PROSITE" id="PS50405"/>
    </source>
</evidence>
<dbReference type="InterPro" id="IPR004046">
    <property type="entry name" value="GST_C"/>
</dbReference>
<dbReference type="PANTHER" id="PTHR44051:SF8">
    <property type="entry name" value="GLUTATHIONE S-TRANSFERASE GSTA"/>
    <property type="match status" value="1"/>
</dbReference>
<feature type="domain" description="GST C-terminal" evidence="3">
    <location>
        <begin position="83"/>
        <end position="194"/>
    </location>
</feature>
<dbReference type="InterPro" id="IPR036282">
    <property type="entry name" value="Glutathione-S-Trfase_C_sf"/>
</dbReference>
<dbReference type="InterPro" id="IPR004045">
    <property type="entry name" value="Glutathione_S-Trfase_N"/>
</dbReference>
<accession>A0A835WTN8</accession>
<dbReference type="SFLD" id="SFLDG00358">
    <property type="entry name" value="Main_(cytGST)"/>
    <property type="match status" value="1"/>
</dbReference>
<name>A0A835WTN8_9CHLO</name>
<dbReference type="PROSITE" id="PS50405">
    <property type="entry name" value="GST_CTER"/>
    <property type="match status" value="1"/>
</dbReference>
<dbReference type="Pfam" id="PF14497">
    <property type="entry name" value="GST_C_3"/>
    <property type="match status" value="1"/>
</dbReference>
<organism evidence="4 5">
    <name type="scientific">Chlamydomonas schloesseri</name>
    <dbReference type="NCBI Taxonomy" id="2026947"/>
    <lineage>
        <taxon>Eukaryota</taxon>
        <taxon>Viridiplantae</taxon>
        <taxon>Chlorophyta</taxon>
        <taxon>core chlorophytes</taxon>
        <taxon>Chlorophyceae</taxon>
        <taxon>CS clade</taxon>
        <taxon>Chlamydomonadales</taxon>
        <taxon>Chlamydomonadaceae</taxon>
        <taxon>Chlamydomonas</taxon>
    </lineage>
</organism>
<dbReference type="Gene3D" id="1.20.1050.10">
    <property type="match status" value="1"/>
</dbReference>
<dbReference type="SUPFAM" id="SSF52833">
    <property type="entry name" value="Thioredoxin-like"/>
    <property type="match status" value="1"/>
</dbReference>
<feature type="domain" description="GST N-terminal" evidence="2">
    <location>
        <begin position="1"/>
        <end position="82"/>
    </location>
</feature>
<sequence>MKLYSNPASRGRIIEWYVREIGKEAEVEVINMDMREKREHKSDWFKKVNPFGKLPALEDGDLKLAESGAIMLYVADKFNQFKTPADRARAQQWALFANSTMTNSVFVEQFRERSMPDVFGTLDSLLAASPYIDGPEFTVSDVLVGAYLLYIPAFLPQVDLTPYPNVLAYMKRLAERPHCAATVAARAAEKKTETVTAQQQEAAAPKA</sequence>
<dbReference type="AlphaFoldDB" id="A0A835WTN8"/>
<dbReference type="InterPro" id="IPR040079">
    <property type="entry name" value="Glutathione_S-Trfase"/>
</dbReference>
<dbReference type="EMBL" id="JAEHOD010000004">
    <property type="protein sequence ID" value="KAG2453229.1"/>
    <property type="molecule type" value="Genomic_DNA"/>
</dbReference>
<evidence type="ECO:0000313" key="4">
    <source>
        <dbReference type="EMBL" id="KAG2453229.1"/>
    </source>
</evidence>
<keyword evidence="5" id="KW-1185">Reference proteome</keyword>
<evidence type="ECO:0000259" key="2">
    <source>
        <dbReference type="PROSITE" id="PS50404"/>
    </source>
</evidence>
<dbReference type="InterPro" id="IPR036249">
    <property type="entry name" value="Thioredoxin-like_sf"/>
</dbReference>
<evidence type="ECO:0000313" key="5">
    <source>
        <dbReference type="Proteomes" id="UP000613740"/>
    </source>
</evidence>
<dbReference type="OrthoDB" id="422574at2759"/>
<proteinExistence type="inferred from homology"/>
<gene>
    <name evidence="4" type="ORF">HYH02_002552</name>
</gene>
<dbReference type="Proteomes" id="UP000613740">
    <property type="component" value="Unassembled WGS sequence"/>
</dbReference>
<dbReference type="SUPFAM" id="SSF47616">
    <property type="entry name" value="GST C-terminal domain-like"/>
    <property type="match status" value="1"/>
</dbReference>